<evidence type="ECO:0000313" key="2">
    <source>
        <dbReference type="Proteomes" id="UP000002430"/>
    </source>
</evidence>
<organism evidence="1 2">
    <name type="scientific">Lawsonia intracellularis (strain PHE/MN1-00)</name>
    <dbReference type="NCBI Taxonomy" id="363253"/>
    <lineage>
        <taxon>Bacteria</taxon>
        <taxon>Pseudomonadati</taxon>
        <taxon>Thermodesulfobacteriota</taxon>
        <taxon>Desulfovibrionia</taxon>
        <taxon>Desulfovibrionales</taxon>
        <taxon>Desulfovibrionaceae</taxon>
        <taxon>Lawsonia</taxon>
    </lineage>
</organism>
<accession>Q1MPK7</accession>
<gene>
    <name evidence="1" type="ordered locus">LI1016</name>
</gene>
<dbReference type="AlphaFoldDB" id="Q1MPK7"/>
<dbReference type="Proteomes" id="UP000002430">
    <property type="component" value="Chromosome"/>
</dbReference>
<dbReference type="EMBL" id="AM180252">
    <property type="protein sequence ID" value="CAJ55070.1"/>
    <property type="molecule type" value="Genomic_DNA"/>
</dbReference>
<sequence length="120" mass="13617">MSKSLALYDEALHIGQLELDALKAEEVEKADEYCNHRAQLLENAWNIRDAENEQIRSKLLAIKTLQEELIQEGTKLKTNIQQQLSASKKQQKVLKGYKLSVGQATSMLDNELHKLSIIAQ</sequence>
<evidence type="ECO:0000313" key="1">
    <source>
        <dbReference type="EMBL" id="CAJ55070.1"/>
    </source>
</evidence>
<reference evidence="1 2" key="1">
    <citation type="submission" date="2005-11" db="EMBL/GenBank/DDBJ databases">
        <title>The complete genome sequence of Lawsonia intracellularis: the causative agent of proliferative enteropathy.</title>
        <authorList>
            <person name="Kaur K."/>
            <person name="Zhang Q."/>
            <person name="Beckler D."/>
            <person name="Munir S."/>
            <person name="Li L."/>
            <person name="Kinsley K."/>
            <person name="Herron L."/>
            <person name="Peterson A."/>
            <person name="May B."/>
            <person name="Singh S."/>
            <person name="Gebhart C."/>
            <person name="Kapur V."/>
        </authorList>
    </citation>
    <scope>NUCLEOTIDE SEQUENCE [LARGE SCALE GENOMIC DNA]</scope>
    <source>
        <strain evidence="1 2">PHE/MN1-00</strain>
    </source>
</reference>
<protein>
    <submittedName>
        <fullName evidence="1">Uncharacterized protein</fullName>
    </submittedName>
</protein>
<keyword evidence="2" id="KW-1185">Reference proteome</keyword>
<proteinExistence type="predicted"/>
<dbReference type="STRING" id="363253.LI1016"/>
<dbReference type="KEGG" id="lip:LI1016"/>
<dbReference type="RefSeq" id="WP_011527099.1">
    <property type="nucleotide sequence ID" value="NC_008011.1"/>
</dbReference>
<name>Q1MPK7_LAWIP</name>
<dbReference type="HOGENOM" id="CLU_154431_0_0_7"/>